<name>A0A5B7H0I0_PORTR</name>
<dbReference type="EMBL" id="VSRR010019565">
    <property type="protein sequence ID" value="MPC62344.1"/>
    <property type="molecule type" value="Genomic_DNA"/>
</dbReference>
<sequence>MTTRLRMRVQSPALDTLTMMMEPENGFSRGRKEDVGPSEGQIACLVPKMELYRKKKKKPM</sequence>
<evidence type="ECO:0000256" key="1">
    <source>
        <dbReference type="SAM" id="MobiDB-lite"/>
    </source>
</evidence>
<evidence type="ECO:0000313" key="3">
    <source>
        <dbReference type="Proteomes" id="UP000324222"/>
    </source>
</evidence>
<protein>
    <submittedName>
        <fullName evidence="2">Uncharacterized protein</fullName>
    </submittedName>
</protein>
<evidence type="ECO:0000313" key="2">
    <source>
        <dbReference type="EMBL" id="MPC62344.1"/>
    </source>
</evidence>
<keyword evidence="3" id="KW-1185">Reference proteome</keyword>
<gene>
    <name evidence="2" type="ORF">E2C01_056428</name>
</gene>
<proteinExistence type="predicted"/>
<organism evidence="2 3">
    <name type="scientific">Portunus trituberculatus</name>
    <name type="common">Swimming crab</name>
    <name type="synonym">Neptunus trituberculatus</name>
    <dbReference type="NCBI Taxonomy" id="210409"/>
    <lineage>
        <taxon>Eukaryota</taxon>
        <taxon>Metazoa</taxon>
        <taxon>Ecdysozoa</taxon>
        <taxon>Arthropoda</taxon>
        <taxon>Crustacea</taxon>
        <taxon>Multicrustacea</taxon>
        <taxon>Malacostraca</taxon>
        <taxon>Eumalacostraca</taxon>
        <taxon>Eucarida</taxon>
        <taxon>Decapoda</taxon>
        <taxon>Pleocyemata</taxon>
        <taxon>Brachyura</taxon>
        <taxon>Eubrachyura</taxon>
        <taxon>Portunoidea</taxon>
        <taxon>Portunidae</taxon>
        <taxon>Portuninae</taxon>
        <taxon>Portunus</taxon>
    </lineage>
</organism>
<accession>A0A5B7H0I0</accession>
<dbReference type="Proteomes" id="UP000324222">
    <property type="component" value="Unassembled WGS sequence"/>
</dbReference>
<reference evidence="2 3" key="1">
    <citation type="submission" date="2019-05" db="EMBL/GenBank/DDBJ databases">
        <title>Another draft genome of Portunus trituberculatus and its Hox gene families provides insights of decapod evolution.</title>
        <authorList>
            <person name="Jeong J.-H."/>
            <person name="Song I."/>
            <person name="Kim S."/>
            <person name="Choi T."/>
            <person name="Kim D."/>
            <person name="Ryu S."/>
            <person name="Kim W."/>
        </authorList>
    </citation>
    <scope>NUCLEOTIDE SEQUENCE [LARGE SCALE GENOMIC DNA]</scope>
    <source>
        <tissue evidence="2">Muscle</tissue>
    </source>
</reference>
<dbReference type="AlphaFoldDB" id="A0A5B7H0I0"/>
<comment type="caution">
    <text evidence="2">The sequence shown here is derived from an EMBL/GenBank/DDBJ whole genome shotgun (WGS) entry which is preliminary data.</text>
</comment>
<feature type="region of interest" description="Disordered" evidence="1">
    <location>
        <begin position="1"/>
        <end position="40"/>
    </location>
</feature>